<feature type="transmembrane region" description="Helical" evidence="2">
    <location>
        <begin position="45"/>
        <end position="66"/>
    </location>
</feature>
<dbReference type="EnsemblProtists" id="EOD33458">
    <property type="protein sequence ID" value="EOD33458"/>
    <property type="gene ID" value="EMIHUDRAFT_253136"/>
</dbReference>
<keyword evidence="2" id="KW-1133">Transmembrane helix</keyword>
<sequence length="549" mass="58042">MSTLPQSPDTIDAIAALFSTLLNITLVQVLGYAMKRSQRLSQTALAGIGAFAGTVALPALLLRAVAALDFGQVDLSVCCSLLAGKLCLVGASLAVSSLTTLSTAQAGSLELRAGVLGLLMTNSDDLGLGLPVLGAIFPPQLVGMCFVLNSIQLMLLNPLLFVLLGVGKARHVPEGRTPLPTGEVVLHVLHSLTKNVVLLSVAAGLVYNLAIGGGTGASLPPSLDSLCRLLGQAFSPIVLFLSGASNVGAFTPDAELCSLMGAGLALGKLVGFPLLLIAAAVFKTPHAEQLLQVEDEITSQCQRAGLCLCTLLLLWTGWRPAWRHEPLDNVLTVVVLKLAQLAVSVHAPSTPDRRPNLECTLFFSGAAFFRGLKRASLHKTRGALPHLPLLHRVGDAFRTPLLQERGAHHFAPTSGAVWLGRLLLITSVGLVLTAPWAIADALAPDAAIRPGCHPGWPLWLPAFGSSQMVAYAVATLLLGFTGAHRHTATRVIMVNASRTKEVMDGKLAWRLLPMRRMHSHQLRLQCLLFLCATRMALDAAICLLTARHG</sequence>
<dbReference type="PANTHER" id="PTHR36838">
    <property type="entry name" value="AUXIN EFFLUX CARRIER FAMILY PROTEIN"/>
    <property type="match status" value="1"/>
</dbReference>
<dbReference type="PANTHER" id="PTHR36838:SF1">
    <property type="entry name" value="SLR1864 PROTEIN"/>
    <property type="match status" value="1"/>
</dbReference>
<evidence type="ECO:0008006" key="5">
    <source>
        <dbReference type="Google" id="ProtNLM"/>
    </source>
</evidence>
<dbReference type="HOGENOM" id="CLU_496623_0_0_1"/>
<dbReference type="PaxDb" id="2903-EOD33458"/>
<dbReference type="AlphaFoldDB" id="A0A0D3KCH3"/>
<organism evidence="3 4">
    <name type="scientific">Emiliania huxleyi (strain CCMP1516)</name>
    <dbReference type="NCBI Taxonomy" id="280463"/>
    <lineage>
        <taxon>Eukaryota</taxon>
        <taxon>Haptista</taxon>
        <taxon>Haptophyta</taxon>
        <taxon>Prymnesiophyceae</taxon>
        <taxon>Isochrysidales</taxon>
        <taxon>Noelaerhabdaceae</taxon>
        <taxon>Emiliania</taxon>
    </lineage>
</organism>
<keyword evidence="1" id="KW-0813">Transport</keyword>
<dbReference type="KEGG" id="ehx:EMIHUDRAFT_253136"/>
<keyword evidence="2" id="KW-0472">Membrane</keyword>
<dbReference type="RefSeq" id="XP_005785887.1">
    <property type="nucleotide sequence ID" value="XM_005785830.1"/>
</dbReference>
<reference evidence="3" key="2">
    <citation type="submission" date="2024-10" db="UniProtKB">
        <authorList>
            <consortium name="EnsemblProtists"/>
        </authorList>
    </citation>
    <scope>IDENTIFICATION</scope>
</reference>
<dbReference type="GeneID" id="17278730"/>
<name>A0A0D3KCH3_EMIH1</name>
<accession>A0A0D3KCH3</accession>
<dbReference type="Proteomes" id="UP000013827">
    <property type="component" value="Unassembled WGS sequence"/>
</dbReference>
<protein>
    <recommendedName>
        <fullName evidence="5">Cation/H+ exchanger domain-containing protein</fullName>
    </recommendedName>
</protein>
<feature type="transmembrane region" description="Helical" evidence="2">
    <location>
        <begin position="196"/>
        <end position="217"/>
    </location>
</feature>
<evidence type="ECO:0000313" key="4">
    <source>
        <dbReference type="Proteomes" id="UP000013827"/>
    </source>
</evidence>
<keyword evidence="2" id="KW-0812">Transmembrane</keyword>
<feature type="transmembrane region" description="Helical" evidence="2">
    <location>
        <begin position="418"/>
        <end position="438"/>
    </location>
</feature>
<evidence type="ECO:0000313" key="3">
    <source>
        <dbReference type="EnsemblProtists" id="EOD33458"/>
    </source>
</evidence>
<evidence type="ECO:0000256" key="2">
    <source>
        <dbReference type="SAM" id="Phobius"/>
    </source>
</evidence>
<keyword evidence="4" id="KW-1185">Reference proteome</keyword>
<proteinExistence type="predicted"/>
<reference evidence="4" key="1">
    <citation type="journal article" date="2013" name="Nature">
        <title>Pan genome of the phytoplankton Emiliania underpins its global distribution.</title>
        <authorList>
            <person name="Read B.A."/>
            <person name="Kegel J."/>
            <person name="Klute M.J."/>
            <person name="Kuo A."/>
            <person name="Lefebvre S.C."/>
            <person name="Maumus F."/>
            <person name="Mayer C."/>
            <person name="Miller J."/>
            <person name="Monier A."/>
            <person name="Salamov A."/>
            <person name="Young J."/>
            <person name="Aguilar M."/>
            <person name="Claverie J.M."/>
            <person name="Frickenhaus S."/>
            <person name="Gonzalez K."/>
            <person name="Herman E.K."/>
            <person name="Lin Y.C."/>
            <person name="Napier J."/>
            <person name="Ogata H."/>
            <person name="Sarno A.F."/>
            <person name="Shmutz J."/>
            <person name="Schroeder D."/>
            <person name="de Vargas C."/>
            <person name="Verret F."/>
            <person name="von Dassow P."/>
            <person name="Valentin K."/>
            <person name="Van de Peer Y."/>
            <person name="Wheeler G."/>
            <person name="Dacks J.B."/>
            <person name="Delwiche C.F."/>
            <person name="Dyhrman S.T."/>
            <person name="Glockner G."/>
            <person name="John U."/>
            <person name="Richards T."/>
            <person name="Worden A.Z."/>
            <person name="Zhang X."/>
            <person name="Grigoriev I.V."/>
            <person name="Allen A.E."/>
            <person name="Bidle K."/>
            <person name="Borodovsky M."/>
            <person name="Bowler C."/>
            <person name="Brownlee C."/>
            <person name="Cock J.M."/>
            <person name="Elias M."/>
            <person name="Gladyshev V.N."/>
            <person name="Groth M."/>
            <person name="Guda C."/>
            <person name="Hadaegh A."/>
            <person name="Iglesias-Rodriguez M.D."/>
            <person name="Jenkins J."/>
            <person name="Jones B.M."/>
            <person name="Lawson T."/>
            <person name="Leese F."/>
            <person name="Lindquist E."/>
            <person name="Lobanov A."/>
            <person name="Lomsadze A."/>
            <person name="Malik S.B."/>
            <person name="Marsh M.E."/>
            <person name="Mackinder L."/>
            <person name="Mock T."/>
            <person name="Mueller-Roeber B."/>
            <person name="Pagarete A."/>
            <person name="Parker M."/>
            <person name="Probert I."/>
            <person name="Quesneville H."/>
            <person name="Raines C."/>
            <person name="Rensing S.A."/>
            <person name="Riano-Pachon D.M."/>
            <person name="Richier S."/>
            <person name="Rokitta S."/>
            <person name="Shiraiwa Y."/>
            <person name="Soanes D.M."/>
            <person name="van der Giezen M."/>
            <person name="Wahlund T.M."/>
            <person name="Williams B."/>
            <person name="Wilson W."/>
            <person name="Wolfe G."/>
            <person name="Wurch L.L."/>
        </authorList>
    </citation>
    <scope>NUCLEOTIDE SEQUENCE</scope>
</reference>
<feature type="transmembrane region" description="Helical" evidence="2">
    <location>
        <begin position="13"/>
        <end position="33"/>
    </location>
</feature>
<feature type="transmembrane region" description="Helical" evidence="2">
    <location>
        <begin position="458"/>
        <end position="480"/>
    </location>
</feature>
<feature type="transmembrane region" description="Helical" evidence="2">
    <location>
        <begin position="262"/>
        <end position="282"/>
    </location>
</feature>
<evidence type="ECO:0000256" key="1">
    <source>
        <dbReference type="ARBA" id="ARBA00022448"/>
    </source>
</evidence>